<dbReference type="GO" id="GO:0003924">
    <property type="term" value="F:GTPase activity"/>
    <property type="evidence" value="ECO:0007669"/>
    <property type="project" value="InterPro"/>
</dbReference>
<evidence type="ECO:0000313" key="4">
    <source>
        <dbReference type="Proteomes" id="UP000014680"/>
    </source>
</evidence>
<dbReference type="SMART" id="SM00176">
    <property type="entry name" value="RAN"/>
    <property type="match status" value="1"/>
</dbReference>
<keyword evidence="4" id="KW-1185">Reference proteome</keyword>
<dbReference type="GO" id="GO:0005525">
    <property type="term" value="F:GTP binding"/>
    <property type="evidence" value="ECO:0007669"/>
    <property type="project" value="InterPro"/>
</dbReference>
<dbReference type="Proteomes" id="UP000014680">
    <property type="component" value="Unassembled WGS sequence"/>
</dbReference>
<dbReference type="InterPro" id="IPR001806">
    <property type="entry name" value="Small_GTPase"/>
</dbReference>
<comment type="similarity">
    <text evidence="1">Belongs to the small GTPase superfamily. Rab family.</text>
</comment>
<reference evidence="3 4" key="1">
    <citation type="submission" date="2012-10" db="EMBL/GenBank/DDBJ databases">
        <authorList>
            <person name="Zafar N."/>
            <person name="Inman J."/>
            <person name="Hall N."/>
            <person name="Lorenzi H."/>
            <person name="Caler E."/>
        </authorList>
    </citation>
    <scope>NUCLEOTIDE SEQUENCE [LARGE SCALE GENOMIC DNA]</scope>
    <source>
        <strain evidence="3 4">IP1</strain>
    </source>
</reference>
<dbReference type="OrthoDB" id="26804at2759"/>
<dbReference type="InterPro" id="IPR005225">
    <property type="entry name" value="Small_GTP-bd"/>
</dbReference>
<organism evidence="3 4">
    <name type="scientific">Entamoeba invadens IP1</name>
    <dbReference type="NCBI Taxonomy" id="370355"/>
    <lineage>
        <taxon>Eukaryota</taxon>
        <taxon>Amoebozoa</taxon>
        <taxon>Evosea</taxon>
        <taxon>Archamoebae</taxon>
        <taxon>Mastigamoebida</taxon>
        <taxon>Entamoebidae</taxon>
        <taxon>Entamoeba</taxon>
    </lineage>
</organism>
<accession>A0A0A1U683</accession>
<evidence type="ECO:0000256" key="2">
    <source>
        <dbReference type="ARBA" id="ARBA00010142"/>
    </source>
</evidence>
<dbReference type="SMART" id="SM00175">
    <property type="entry name" value="RAB"/>
    <property type="match status" value="1"/>
</dbReference>
<dbReference type="RefSeq" id="XP_004255166.1">
    <property type="nucleotide sequence ID" value="XM_004255118.1"/>
</dbReference>
<dbReference type="PROSITE" id="PS51420">
    <property type="entry name" value="RHO"/>
    <property type="match status" value="1"/>
</dbReference>
<dbReference type="Pfam" id="PF00071">
    <property type="entry name" value="Ras"/>
    <property type="match status" value="1"/>
</dbReference>
<dbReference type="Gene3D" id="3.40.50.300">
    <property type="entry name" value="P-loop containing nucleotide triphosphate hydrolases"/>
    <property type="match status" value="1"/>
</dbReference>
<dbReference type="PROSITE" id="PS51421">
    <property type="entry name" value="RAS"/>
    <property type="match status" value="1"/>
</dbReference>
<dbReference type="PROSITE" id="PS51417">
    <property type="entry name" value="ARF"/>
    <property type="match status" value="1"/>
</dbReference>
<dbReference type="AlphaFoldDB" id="A0A0A1U683"/>
<comment type="similarity">
    <text evidence="2">Belongs to the small GTPase superfamily. Rho family.</text>
</comment>
<dbReference type="OMA" id="IANMECS"/>
<proteinExistence type="inferred from homology"/>
<dbReference type="PRINTS" id="PR00449">
    <property type="entry name" value="RASTRNSFRMNG"/>
</dbReference>
<dbReference type="SMART" id="SM00173">
    <property type="entry name" value="RAS"/>
    <property type="match status" value="1"/>
</dbReference>
<dbReference type="SMART" id="SM00177">
    <property type="entry name" value="ARF"/>
    <property type="match status" value="1"/>
</dbReference>
<dbReference type="KEGG" id="eiv:EIN_229080"/>
<dbReference type="EMBL" id="KB206756">
    <property type="protein sequence ID" value="ELP88395.1"/>
    <property type="molecule type" value="Genomic_DNA"/>
</dbReference>
<protein>
    <submittedName>
        <fullName evidence="3">Rab9, putative</fullName>
    </submittedName>
</protein>
<dbReference type="PROSITE" id="PS51419">
    <property type="entry name" value="RAB"/>
    <property type="match status" value="1"/>
</dbReference>
<dbReference type="CDD" id="cd00154">
    <property type="entry name" value="Rab"/>
    <property type="match status" value="1"/>
</dbReference>
<dbReference type="SUPFAM" id="SSF52540">
    <property type="entry name" value="P-loop containing nucleoside triphosphate hydrolases"/>
    <property type="match status" value="1"/>
</dbReference>
<gene>
    <name evidence="3" type="ORF">EIN_229080</name>
</gene>
<dbReference type="GeneID" id="14887417"/>
<evidence type="ECO:0000313" key="3">
    <source>
        <dbReference type="EMBL" id="ELP88395.1"/>
    </source>
</evidence>
<dbReference type="SMART" id="SM00174">
    <property type="entry name" value="RHO"/>
    <property type="match status" value="1"/>
</dbReference>
<name>A0A0A1U683_ENTIV</name>
<dbReference type="InterPro" id="IPR050209">
    <property type="entry name" value="Rab_GTPases_membrane_traffic"/>
</dbReference>
<dbReference type="PANTHER" id="PTHR47979">
    <property type="entry name" value="DRAB11-RELATED"/>
    <property type="match status" value="1"/>
</dbReference>
<evidence type="ECO:0000256" key="1">
    <source>
        <dbReference type="ARBA" id="ARBA00006270"/>
    </source>
</evidence>
<sequence length="201" mass="22794">MSCCGKEEKILDDKIEEKEDDVPLSEQLSKGIKVVVLGEMATGKTCILHRWVTNEFVRQTATVGCAYSSKTITYNKKLIKYEVWDAAGQERYRSLSSIYYRNATVALLVYDITRAETFSAVTDWVEELKTKAPDNVMIIIVGNKNDLETERAVNKESVTDFIKTSDPRIIANMECSAKTGDNINEIFEVISKRLLEMCNEQ</sequence>
<dbReference type="NCBIfam" id="TIGR00231">
    <property type="entry name" value="small_GTP"/>
    <property type="match status" value="1"/>
</dbReference>
<dbReference type="VEuPathDB" id="AmoebaDB:EIN_229080"/>
<dbReference type="InterPro" id="IPR027417">
    <property type="entry name" value="P-loop_NTPase"/>
</dbReference>
<dbReference type="FunFam" id="3.40.50.300:FF:002284">
    <property type="entry name" value="Rab family GTPase"/>
    <property type="match status" value="1"/>
</dbReference>